<feature type="region of interest" description="Disordered" evidence="1">
    <location>
        <begin position="32"/>
        <end position="85"/>
    </location>
</feature>
<comment type="caution">
    <text evidence="3">The sequence shown here is derived from an EMBL/GenBank/DDBJ whole genome shotgun (WGS) entry which is preliminary data.</text>
</comment>
<feature type="signal peptide" evidence="2">
    <location>
        <begin position="1"/>
        <end position="27"/>
    </location>
</feature>
<evidence type="ECO:0000256" key="1">
    <source>
        <dbReference type="SAM" id="MobiDB-lite"/>
    </source>
</evidence>
<dbReference type="EMBL" id="LECT01000038">
    <property type="protein sequence ID" value="KLU03240.1"/>
    <property type="molecule type" value="Genomic_DNA"/>
</dbReference>
<sequence>MFLQSLRQGLFASVFILYASGASVAMAQHRGGGGGGGGHGGGGHGGGAPGGGGHVGGGHVSGGHVRGGGVHGGGVSHSGRPGYSGRDHSNFGSSYGYSRPGLSLSIGSGYPYGYGYGGYGLGYSSLGYGYGYPNDFRYSSGYRGYSSYPSRTYVVPSTTYVAPLRTVYQAGYGSSSVPPATANAPIDPATADLRPGMVLPDGSTVISVDPVAK</sequence>
<gene>
    <name evidence="3" type="ORF">RISK_004552</name>
</gene>
<dbReference type="AlphaFoldDB" id="A0A0J1B8U2"/>
<dbReference type="OrthoDB" id="292803at2"/>
<dbReference type="RefSeq" id="WP_053061230.1">
    <property type="nucleotide sequence ID" value="NZ_LECT01000038.1"/>
</dbReference>
<evidence type="ECO:0000256" key="2">
    <source>
        <dbReference type="SAM" id="SignalP"/>
    </source>
</evidence>
<evidence type="ECO:0000313" key="4">
    <source>
        <dbReference type="Proteomes" id="UP000036367"/>
    </source>
</evidence>
<protein>
    <submittedName>
        <fullName evidence="3">Uncharacterized protein</fullName>
    </submittedName>
</protein>
<proteinExistence type="predicted"/>
<feature type="chain" id="PRO_5005247827" evidence="2">
    <location>
        <begin position="28"/>
        <end position="213"/>
    </location>
</feature>
<reference evidence="3" key="1">
    <citation type="submission" date="2015-05" db="EMBL/GenBank/DDBJ databases">
        <title>Permanent draft genome of Rhodopirellula islandicus K833.</title>
        <authorList>
            <person name="Kizina J."/>
            <person name="Richter M."/>
            <person name="Glockner F.O."/>
            <person name="Harder J."/>
        </authorList>
    </citation>
    <scope>NUCLEOTIDE SEQUENCE [LARGE SCALE GENOMIC DNA]</scope>
    <source>
        <strain evidence="3">K833</strain>
    </source>
</reference>
<dbReference type="PATRIC" id="fig|595434.4.peg.4323"/>
<keyword evidence="4" id="KW-1185">Reference proteome</keyword>
<organism evidence="3 4">
    <name type="scientific">Rhodopirellula islandica</name>
    <dbReference type="NCBI Taxonomy" id="595434"/>
    <lineage>
        <taxon>Bacteria</taxon>
        <taxon>Pseudomonadati</taxon>
        <taxon>Planctomycetota</taxon>
        <taxon>Planctomycetia</taxon>
        <taxon>Pirellulales</taxon>
        <taxon>Pirellulaceae</taxon>
        <taxon>Rhodopirellula</taxon>
    </lineage>
</organism>
<keyword evidence="2" id="KW-0732">Signal</keyword>
<feature type="compositionally biased region" description="Gly residues" evidence="1">
    <location>
        <begin position="32"/>
        <end position="76"/>
    </location>
</feature>
<accession>A0A0J1B8U2</accession>
<dbReference type="Proteomes" id="UP000036367">
    <property type="component" value="Unassembled WGS sequence"/>
</dbReference>
<evidence type="ECO:0000313" key="3">
    <source>
        <dbReference type="EMBL" id="KLU03240.1"/>
    </source>
</evidence>
<name>A0A0J1B8U2_RHOIS</name>